<gene>
    <name evidence="2" type="ORF">L2737_04555</name>
</gene>
<evidence type="ECO:0000313" key="2">
    <source>
        <dbReference type="EMBL" id="MCL1044604.1"/>
    </source>
</evidence>
<evidence type="ECO:0000313" key="3">
    <source>
        <dbReference type="Proteomes" id="UP001202134"/>
    </source>
</evidence>
<name>A0ABT0KLL7_9GAMM</name>
<dbReference type="EMBL" id="JAKIKU010000002">
    <property type="protein sequence ID" value="MCL1044604.1"/>
    <property type="molecule type" value="Genomic_DNA"/>
</dbReference>
<sequence length="86" mass="10207">MPLNTNKTLILLRYLFLPWKAYIRWCDKMGLTLENKRSCAPRIEEPQLNVDVLAYMKKNRIKPERTQLDCNNNDEGTESLKENLHD</sequence>
<keyword evidence="3" id="KW-1185">Reference proteome</keyword>
<dbReference type="Proteomes" id="UP001202134">
    <property type="component" value="Unassembled WGS sequence"/>
</dbReference>
<dbReference type="RefSeq" id="WP_248954926.1">
    <property type="nucleotide sequence ID" value="NZ_JAKIKU010000002.1"/>
</dbReference>
<proteinExistence type="predicted"/>
<accession>A0ABT0KLL7</accession>
<organism evidence="2 3">
    <name type="scientific">Shewanella electrodiphila</name>
    <dbReference type="NCBI Taxonomy" id="934143"/>
    <lineage>
        <taxon>Bacteria</taxon>
        <taxon>Pseudomonadati</taxon>
        <taxon>Pseudomonadota</taxon>
        <taxon>Gammaproteobacteria</taxon>
        <taxon>Alteromonadales</taxon>
        <taxon>Shewanellaceae</taxon>
        <taxon>Shewanella</taxon>
    </lineage>
</organism>
<protein>
    <submittedName>
        <fullName evidence="2">Uncharacterized protein</fullName>
    </submittedName>
</protein>
<reference evidence="2 3" key="1">
    <citation type="submission" date="2022-01" db="EMBL/GenBank/DDBJ databases">
        <title>Whole genome-based taxonomy of the Shewanellaceae.</title>
        <authorList>
            <person name="Martin-Rodriguez A.J."/>
        </authorList>
    </citation>
    <scope>NUCLEOTIDE SEQUENCE [LARGE SCALE GENOMIC DNA]</scope>
    <source>
        <strain evidence="2 3">DSM 24955</strain>
    </source>
</reference>
<comment type="caution">
    <text evidence="2">The sequence shown here is derived from an EMBL/GenBank/DDBJ whole genome shotgun (WGS) entry which is preliminary data.</text>
</comment>
<evidence type="ECO:0000256" key="1">
    <source>
        <dbReference type="SAM" id="MobiDB-lite"/>
    </source>
</evidence>
<feature type="region of interest" description="Disordered" evidence="1">
    <location>
        <begin position="64"/>
        <end position="86"/>
    </location>
</feature>